<evidence type="ECO:0000256" key="2">
    <source>
        <dbReference type="SAM" id="SignalP"/>
    </source>
</evidence>
<dbReference type="AlphaFoldDB" id="A0AAV2LC93"/>
<evidence type="ECO:0000313" key="4">
    <source>
        <dbReference type="Proteomes" id="UP001497482"/>
    </source>
</evidence>
<evidence type="ECO:0000313" key="3">
    <source>
        <dbReference type="EMBL" id="CAL1599851.1"/>
    </source>
</evidence>
<organism evidence="3 4">
    <name type="scientific">Knipowitschia caucasica</name>
    <name type="common">Caucasian dwarf goby</name>
    <name type="synonym">Pomatoschistus caucasicus</name>
    <dbReference type="NCBI Taxonomy" id="637954"/>
    <lineage>
        <taxon>Eukaryota</taxon>
        <taxon>Metazoa</taxon>
        <taxon>Chordata</taxon>
        <taxon>Craniata</taxon>
        <taxon>Vertebrata</taxon>
        <taxon>Euteleostomi</taxon>
        <taxon>Actinopterygii</taxon>
        <taxon>Neopterygii</taxon>
        <taxon>Teleostei</taxon>
        <taxon>Neoteleostei</taxon>
        <taxon>Acanthomorphata</taxon>
        <taxon>Gobiaria</taxon>
        <taxon>Gobiiformes</taxon>
        <taxon>Gobioidei</taxon>
        <taxon>Gobiidae</taxon>
        <taxon>Gobiinae</taxon>
        <taxon>Knipowitschia</taxon>
    </lineage>
</organism>
<dbReference type="PANTHER" id="PTHR41693:SF2">
    <property type="entry name" value="BIOGENESIS OF LYSOSOME-RELATED ORGANELLES COMPLEX 1 SUBUNIT 2"/>
    <property type="match status" value="1"/>
</dbReference>
<proteinExistence type="predicted"/>
<dbReference type="PANTHER" id="PTHR41693">
    <property type="entry name" value="HEME-BINDING PROTEIN 1"/>
    <property type="match status" value="1"/>
</dbReference>
<keyword evidence="2" id="KW-0732">Signal</keyword>
<keyword evidence="4" id="KW-1185">Reference proteome</keyword>
<accession>A0AAV2LC93</accession>
<feature type="compositionally biased region" description="Basic residues" evidence="1">
    <location>
        <begin position="152"/>
        <end position="165"/>
    </location>
</feature>
<gene>
    <name evidence="3" type="ORF">KC01_LOCUS28043</name>
</gene>
<sequence length="175" mass="19608">MRMIRASILFLFMVFTSAQREKKFHKPVLDTRNEAAERASRGCTNLTVVLDNWKYAIVTQVKDLLLNDHRTVLPDYGRIQPLSDALGDLYKEFNALKDRLSDLTSKFHSVEGFVDELRSGRKPSTSPRGDPPAPGGEAGGEAQSPGIDSGFRRGRRTRVVVRRVQRPVSSEPGRV</sequence>
<evidence type="ECO:0000256" key="1">
    <source>
        <dbReference type="SAM" id="MobiDB-lite"/>
    </source>
</evidence>
<feature type="signal peptide" evidence="2">
    <location>
        <begin position="1"/>
        <end position="18"/>
    </location>
</feature>
<dbReference type="Proteomes" id="UP001497482">
    <property type="component" value="Chromosome 23"/>
</dbReference>
<dbReference type="EMBL" id="OZ035845">
    <property type="protein sequence ID" value="CAL1599851.1"/>
    <property type="molecule type" value="Genomic_DNA"/>
</dbReference>
<name>A0AAV2LC93_KNICA</name>
<feature type="chain" id="PRO_5043595492" evidence="2">
    <location>
        <begin position="19"/>
        <end position="175"/>
    </location>
</feature>
<feature type="region of interest" description="Disordered" evidence="1">
    <location>
        <begin position="117"/>
        <end position="175"/>
    </location>
</feature>
<protein>
    <submittedName>
        <fullName evidence="3">Uncharacterized protein</fullName>
    </submittedName>
</protein>
<reference evidence="3 4" key="1">
    <citation type="submission" date="2024-04" db="EMBL/GenBank/DDBJ databases">
        <authorList>
            <person name="Waldvogel A.-M."/>
            <person name="Schoenle A."/>
        </authorList>
    </citation>
    <scope>NUCLEOTIDE SEQUENCE [LARGE SCALE GENOMIC DNA]</scope>
</reference>